<dbReference type="AlphaFoldDB" id="A0A1Y1HP72"/>
<dbReference type="SUPFAM" id="SSF50978">
    <property type="entry name" value="WD40 repeat-like"/>
    <property type="match status" value="1"/>
</dbReference>
<evidence type="ECO:0000256" key="6">
    <source>
        <dbReference type="SAM" id="MobiDB-lite"/>
    </source>
</evidence>
<feature type="region of interest" description="Disordered" evidence="6">
    <location>
        <begin position="1"/>
        <end position="94"/>
    </location>
</feature>
<evidence type="ECO:0000256" key="5">
    <source>
        <dbReference type="SAM" id="Coils"/>
    </source>
</evidence>
<proteinExistence type="predicted"/>
<dbReference type="STRING" id="105231.A0A1Y1HP72"/>
<keyword evidence="8" id="KW-1185">Reference proteome</keyword>
<evidence type="ECO:0000313" key="7">
    <source>
        <dbReference type="EMBL" id="GAQ79843.1"/>
    </source>
</evidence>
<keyword evidence="4" id="KW-0677">Repeat</keyword>
<dbReference type="GO" id="GO:0045504">
    <property type="term" value="F:dynein heavy chain binding"/>
    <property type="evidence" value="ECO:0000318"/>
    <property type="project" value="GO_Central"/>
</dbReference>
<evidence type="ECO:0000256" key="4">
    <source>
        <dbReference type="ARBA" id="ARBA00022737"/>
    </source>
</evidence>
<dbReference type="InterPro" id="IPR050687">
    <property type="entry name" value="Dynein_IC"/>
</dbReference>
<keyword evidence="3" id="KW-0853">WD repeat</keyword>
<feature type="compositionally biased region" description="Polar residues" evidence="6">
    <location>
        <begin position="29"/>
        <end position="43"/>
    </location>
</feature>
<dbReference type="EMBL" id="DF236988">
    <property type="protein sequence ID" value="GAQ79843.1"/>
    <property type="molecule type" value="Genomic_DNA"/>
</dbReference>
<dbReference type="GO" id="GO:0045503">
    <property type="term" value="F:dynein light chain binding"/>
    <property type="evidence" value="ECO:0000318"/>
    <property type="project" value="GO_Central"/>
</dbReference>
<comment type="subcellular location">
    <subcellularLocation>
        <location evidence="1">Cytoplasm</location>
    </subcellularLocation>
</comment>
<dbReference type="Gene3D" id="2.130.10.10">
    <property type="entry name" value="YVTN repeat-like/Quinoprotein amine dehydrogenase"/>
    <property type="match status" value="2"/>
</dbReference>
<dbReference type="InterPro" id="IPR015943">
    <property type="entry name" value="WD40/YVTN_repeat-like_dom_sf"/>
</dbReference>
<evidence type="ECO:0000256" key="2">
    <source>
        <dbReference type="ARBA" id="ARBA00022490"/>
    </source>
</evidence>
<gene>
    <name evidence="7" type="ORF">KFL_000390325</name>
</gene>
<dbReference type="OMA" id="EPMLTHH"/>
<dbReference type="GO" id="GO:0036159">
    <property type="term" value="P:inner dynein arm assembly"/>
    <property type="evidence" value="ECO:0000318"/>
    <property type="project" value="GO_Central"/>
</dbReference>
<dbReference type="InterPro" id="IPR036322">
    <property type="entry name" value="WD40_repeat_dom_sf"/>
</dbReference>
<sequence length="882" mass="96469">MVEAMAEPVAATGARSSSPGKGPAELKSRPSSKNMSRPSSNGSVKRASGLRESLNGTPSRRPSTLGKGRPSSREKGSKGATRVSQENGVSLDSLVERPKPVAGVESLFLTGTTLKIIGLEGELGSDALKELPLKVLLDDIQFRGAISDFHPIREKLKNYVGESVLLRYNGDDRYGDGNNFEVCTTAETKAALENELAERLAAAAAAEAANLEEEKAGKKKKKVLSKPWTSLGSEQDIAEEAVQPTRDQIDMLISRKRREFGRPARLSDKDAHELWNSSHMECRPYKDATFTKRRMEHDKGTQAIPAVQEAAAQTNRVRLQNLAVQYAPHDLDAVAKQRLSDVVQTEAWLDTSHPFRNPALTSSPFFHRVRLQNRAVQYAPHDLDSVAKQRLAGSGAMRDFLGAVTPRYELALQQNEVLDIFEDEFANLADDEGGAGSSKSNSAITEYQSFTDLVYNKGRVVSAIDWLPNRKGVIAVAAAEPASFAERVETSGRVHTSAVLVWNFTDPIHPQFVLESPSDVLTFRFNPSKPDLIAGGCYNGQVIAWDTASIQEQVFRKEKRGGDDEDRAERDGSHVPVVKHLMLSSLDASHALPVADLHWLPGHTEVDARGKVSVNKAGETNVFGTIAPDGRLLFWDVRIKPDRRSTPPKATATAPRGPAAPAVEEWTWSPVFEIRMNRVEGSGQLGGVRVELSRLASGSTQFVCGAEDGQVVFADLSPLVPPEHGEAPNYVRASADAHCGHVRALQRSPAFDDVIMTVGDWTFKLWREGSARPIFESPCADAYITCALWSPSRPAVIYLGLQDGSIQVWDFLDRSNEPFMVVPASAAAVTCLEFWNQASPQLLGVGDAQGILHIMEIPRSLRRPLHKEASGSRLYRDQTSVF</sequence>
<name>A0A1Y1HP72_KLENI</name>
<evidence type="ECO:0000256" key="1">
    <source>
        <dbReference type="ARBA" id="ARBA00004496"/>
    </source>
</evidence>
<accession>A0A1Y1HP72</accession>
<dbReference type="SMART" id="SM00320">
    <property type="entry name" value="WD40"/>
    <property type="match status" value="5"/>
</dbReference>
<protein>
    <submittedName>
        <fullName evidence="7">Uncharacterized protein</fullName>
    </submittedName>
</protein>
<organism evidence="7 8">
    <name type="scientific">Klebsormidium nitens</name>
    <name type="common">Green alga</name>
    <name type="synonym">Ulothrix nitens</name>
    <dbReference type="NCBI Taxonomy" id="105231"/>
    <lineage>
        <taxon>Eukaryota</taxon>
        <taxon>Viridiplantae</taxon>
        <taxon>Streptophyta</taxon>
        <taxon>Klebsormidiophyceae</taxon>
        <taxon>Klebsormidiales</taxon>
        <taxon>Klebsormidiaceae</taxon>
        <taxon>Klebsormidium</taxon>
    </lineage>
</organism>
<dbReference type="GO" id="GO:0060294">
    <property type="term" value="P:cilium movement involved in cell motility"/>
    <property type="evidence" value="ECO:0000318"/>
    <property type="project" value="GO_Central"/>
</dbReference>
<keyword evidence="5" id="KW-0175">Coiled coil</keyword>
<reference evidence="7 8" key="1">
    <citation type="journal article" date="2014" name="Nat. Commun.">
        <title>Klebsormidium flaccidum genome reveals primary factors for plant terrestrial adaptation.</title>
        <authorList>
            <person name="Hori K."/>
            <person name="Maruyama F."/>
            <person name="Fujisawa T."/>
            <person name="Togashi T."/>
            <person name="Yamamoto N."/>
            <person name="Seo M."/>
            <person name="Sato S."/>
            <person name="Yamada T."/>
            <person name="Mori H."/>
            <person name="Tajima N."/>
            <person name="Moriyama T."/>
            <person name="Ikeuchi M."/>
            <person name="Watanabe M."/>
            <person name="Wada H."/>
            <person name="Kobayashi K."/>
            <person name="Saito M."/>
            <person name="Masuda T."/>
            <person name="Sasaki-Sekimoto Y."/>
            <person name="Mashiguchi K."/>
            <person name="Awai K."/>
            <person name="Shimojima M."/>
            <person name="Masuda S."/>
            <person name="Iwai M."/>
            <person name="Nobusawa T."/>
            <person name="Narise T."/>
            <person name="Kondo S."/>
            <person name="Saito H."/>
            <person name="Sato R."/>
            <person name="Murakawa M."/>
            <person name="Ihara Y."/>
            <person name="Oshima-Yamada Y."/>
            <person name="Ohtaka K."/>
            <person name="Satoh M."/>
            <person name="Sonobe K."/>
            <person name="Ishii M."/>
            <person name="Ohtani R."/>
            <person name="Kanamori-Sato M."/>
            <person name="Honoki R."/>
            <person name="Miyazaki D."/>
            <person name="Mochizuki H."/>
            <person name="Umetsu J."/>
            <person name="Higashi K."/>
            <person name="Shibata D."/>
            <person name="Kamiya Y."/>
            <person name="Sato N."/>
            <person name="Nakamura Y."/>
            <person name="Tabata S."/>
            <person name="Ida S."/>
            <person name="Kurokawa K."/>
            <person name="Ohta H."/>
        </authorList>
    </citation>
    <scope>NUCLEOTIDE SEQUENCE [LARGE SCALE GENOMIC DNA]</scope>
    <source>
        <strain evidence="7 8">NIES-2285</strain>
    </source>
</reference>
<dbReference type="InterPro" id="IPR001680">
    <property type="entry name" value="WD40_rpt"/>
</dbReference>
<evidence type="ECO:0000313" key="8">
    <source>
        <dbReference type="Proteomes" id="UP000054558"/>
    </source>
</evidence>
<dbReference type="PANTHER" id="PTHR12442:SF5">
    <property type="entry name" value="DYNEIN AXONEMAL INTERMEDIATE CHAIN 3"/>
    <property type="match status" value="1"/>
</dbReference>
<dbReference type="OrthoDB" id="366230at2759"/>
<keyword evidence="2" id="KW-0963">Cytoplasm</keyword>
<dbReference type="Proteomes" id="UP000054558">
    <property type="component" value="Unassembled WGS sequence"/>
</dbReference>
<dbReference type="GO" id="GO:0036156">
    <property type="term" value="C:inner dynein arm"/>
    <property type="evidence" value="ECO:0000318"/>
    <property type="project" value="GO_Central"/>
</dbReference>
<evidence type="ECO:0000256" key="3">
    <source>
        <dbReference type="ARBA" id="ARBA00022574"/>
    </source>
</evidence>
<dbReference type="PANTHER" id="PTHR12442">
    <property type="entry name" value="DYNEIN INTERMEDIATE CHAIN"/>
    <property type="match status" value="1"/>
</dbReference>
<feature type="coiled-coil region" evidence="5">
    <location>
        <begin position="189"/>
        <end position="221"/>
    </location>
</feature>